<evidence type="ECO:0000313" key="1">
    <source>
        <dbReference type="EMBL" id="ABT16444.1"/>
    </source>
</evidence>
<keyword evidence="2" id="KW-1185">Reference proteome</keyword>
<dbReference type="EMBL" id="EF101928">
    <property type="protein sequence ID" value="ABT16444.1"/>
    <property type="molecule type" value="Genomic_DNA"/>
</dbReference>
<dbReference type="GeneID" id="5470983"/>
<protein>
    <submittedName>
        <fullName evidence="1">Uncharacterized protein z310R</fullName>
    </submittedName>
</protein>
<reference evidence="1 2" key="1">
    <citation type="submission" date="2006-09" db="EMBL/GenBank/DDBJ databases">
        <title>Sequence and annotation of the 288-kb ATCV-1 virus that infects an endosymbiotic Chlorella strain of the heliozoon Acanthocystis turfacea.</title>
        <authorList>
            <person name="Fitzgerald L.A."/>
            <person name="Graves M.V."/>
            <person name="Li X."/>
            <person name="Pfitzner A.J.P."/>
            <person name="Hartigan J."/>
            <person name="Van Etten J.L."/>
        </authorList>
    </citation>
    <scope>NUCLEOTIDE SEQUENCE [LARGE SCALE GENOMIC DNA]</scope>
    <source>
        <strain evidence="1 2">ATCV-1</strain>
    </source>
</reference>
<dbReference type="Proteomes" id="UP000202420">
    <property type="component" value="Segment"/>
</dbReference>
<accession>A7K8S0</accession>
<gene>
    <name evidence="1" type="primary">z310R</name>
    <name evidence="1" type="ORF">ATCV1_z310R</name>
</gene>
<organism evidence="1 2">
    <name type="scientific">Chlorovirus heliozoae</name>
    <dbReference type="NCBI Taxonomy" id="322019"/>
    <lineage>
        <taxon>Viruses</taxon>
        <taxon>Varidnaviria</taxon>
        <taxon>Bamfordvirae</taxon>
        <taxon>Nucleocytoviricota</taxon>
        <taxon>Megaviricetes</taxon>
        <taxon>Algavirales</taxon>
        <taxon>Phycodnaviridae</taxon>
        <taxon>Chlorovirus</taxon>
    </lineage>
</organism>
<sequence>MVGAARRACILHGIRTKASDINLFALELVPTPLVYGNDFGTRTELGPIRSCAVPVVFSRVVRVERQFAREALATAAALAASVCTRSLCGLAL</sequence>
<proteinExistence type="predicted"/>
<evidence type="ECO:0000313" key="2">
    <source>
        <dbReference type="Proteomes" id="UP000202420"/>
    </source>
</evidence>
<name>A7K8S0_9PHYC</name>
<dbReference type="RefSeq" id="YP_001426791.1">
    <property type="nucleotide sequence ID" value="NC_008724.1"/>
</dbReference>
<dbReference type="KEGG" id="vg:5470983"/>